<proteinExistence type="predicted"/>
<reference evidence="1 2" key="1">
    <citation type="submission" date="2023-11" db="EMBL/GenBank/DDBJ databases">
        <title>MicrobeMod: A computational toolkit for identifying prokaryotic methylation and restriction-modification with nanopore sequencing.</title>
        <authorList>
            <person name="Crits-Christoph A."/>
            <person name="Kang S.C."/>
            <person name="Lee H."/>
            <person name="Ostrov N."/>
        </authorList>
    </citation>
    <scope>NUCLEOTIDE SEQUENCE [LARGE SCALE GENOMIC DNA]</scope>
    <source>
        <strain evidence="1 2">ATCC 25935</strain>
    </source>
</reference>
<dbReference type="GeneID" id="43162681"/>
<organism evidence="1 2">
    <name type="scientific">Duganella zoogloeoides</name>
    <dbReference type="NCBI Taxonomy" id="75659"/>
    <lineage>
        <taxon>Bacteria</taxon>
        <taxon>Pseudomonadati</taxon>
        <taxon>Pseudomonadota</taxon>
        <taxon>Betaproteobacteria</taxon>
        <taxon>Burkholderiales</taxon>
        <taxon>Oxalobacteraceae</taxon>
        <taxon>Telluria group</taxon>
        <taxon>Duganella</taxon>
    </lineage>
</organism>
<evidence type="ECO:0000313" key="1">
    <source>
        <dbReference type="EMBL" id="WQH06840.1"/>
    </source>
</evidence>
<evidence type="ECO:0000313" key="2">
    <source>
        <dbReference type="Proteomes" id="UP001326110"/>
    </source>
</evidence>
<keyword evidence="2" id="KW-1185">Reference proteome</keyword>
<dbReference type="Proteomes" id="UP001326110">
    <property type="component" value="Chromosome"/>
</dbReference>
<gene>
    <name evidence="1" type="ORF">SR858_11080</name>
</gene>
<protein>
    <submittedName>
        <fullName evidence="1">Uncharacterized protein</fullName>
    </submittedName>
</protein>
<dbReference type="EMBL" id="CP140152">
    <property type="protein sequence ID" value="WQH06840.1"/>
    <property type="molecule type" value="Genomic_DNA"/>
</dbReference>
<name>A0ABZ0Y493_9BURK</name>
<accession>A0ABZ0Y493</accession>
<sequence length="73" mass="7477">MIARHITAGRASRLAVSSALAFDYQDSGFEDALTSGNLDAAEYVPAGGCCSAPATAGRNAIRLQMTDREGAAS</sequence>
<dbReference type="RefSeq" id="WP_019920847.1">
    <property type="nucleotide sequence ID" value="NZ_CP140152.1"/>
</dbReference>